<dbReference type="PROSITE" id="PS00134">
    <property type="entry name" value="TRYPSIN_HIS"/>
    <property type="match status" value="1"/>
</dbReference>
<dbReference type="PROSITE" id="PS00135">
    <property type="entry name" value="TRYPSIN_SER"/>
    <property type="match status" value="1"/>
</dbReference>
<dbReference type="Proteomes" id="UP000537522">
    <property type="component" value="Unassembled WGS sequence"/>
</dbReference>
<keyword evidence="4" id="KW-1015">Disulfide bond</keyword>
<dbReference type="InterPro" id="IPR018114">
    <property type="entry name" value="TRYPSIN_HIS"/>
</dbReference>
<evidence type="ECO:0000256" key="3">
    <source>
        <dbReference type="ARBA" id="ARBA00022825"/>
    </source>
</evidence>
<comment type="caution">
    <text evidence="7">The sequence shown here is derived from an EMBL/GenBank/DDBJ whole genome shotgun (WGS) entry which is preliminary data.</text>
</comment>
<evidence type="ECO:0000256" key="4">
    <source>
        <dbReference type="ARBA" id="ARBA00023157"/>
    </source>
</evidence>
<dbReference type="PANTHER" id="PTHR24271">
    <property type="entry name" value="KALLIKREIN-RELATED"/>
    <property type="match status" value="1"/>
</dbReference>
<dbReference type="AlphaFoldDB" id="A0A7L0KIG7"/>
<keyword evidence="8" id="KW-1185">Reference proteome</keyword>
<keyword evidence="2 5" id="KW-0378">Hydrolase</keyword>
<proteinExistence type="predicted"/>
<dbReference type="GO" id="GO:0004252">
    <property type="term" value="F:serine-type endopeptidase activity"/>
    <property type="evidence" value="ECO:0007669"/>
    <property type="project" value="InterPro"/>
</dbReference>
<feature type="domain" description="Peptidase S1" evidence="6">
    <location>
        <begin position="1"/>
        <end position="226"/>
    </location>
</feature>
<dbReference type="PRINTS" id="PR00722">
    <property type="entry name" value="CHYMOTRYPSIN"/>
</dbReference>
<dbReference type="SUPFAM" id="SSF50494">
    <property type="entry name" value="Trypsin-like serine proteases"/>
    <property type="match status" value="1"/>
</dbReference>
<dbReference type="SMART" id="SM00020">
    <property type="entry name" value="Tryp_SPc"/>
    <property type="match status" value="1"/>
</dbReference>
<organism evidence="7 8">
    <name type="scientific">Chauna torquata</name>
    <name type="common">Southern screamer</name>
    <dbReference type="NCBI Taxonomy" id="30388"/>
    <lineage>
        <taxon>Eukaryota</taxon>
        <taxon>Metazoa</taxon>
        <taxon>Chordata</taxon>
        <taxon>Craniata</taxon>
        <taxon>Vertebrata</taxon>
        <taxon>Euteleostomi</taxon>
        <taxon>Archelosauria</taxon>
        <taxon>Archosauria</taxon>
        <taxon>Dinosauria</taxon>
        <taxon>Saurischia</taxon>
        <taxon>Theropoda</taxon>
        <taxon>Coelurosauria</taxon>
        <taxon>Aves</taxon>
        <taxon>Neognathae</taxon>
        <taxon>Galloanserae</taxon>
        <taxon>Anseriformes</taxon>
        <taxon>Anhimidae</taxon>
        <taxon>Chauna</taxon>
    </lineage>
</organism>
<name>A0A7L0KIG7_CHATO</name>
<dbReference type="InterPro" id="IPR043504">
    <property type="entry name" value="Peptidase_S1_PA_chymotrypsin"/>
</dbReference>
<evidence type="ECO:0000313" key="8">
    <source>
        <dbReference type="Proteomes" id="UP000537522"/>
    </source>
</evidence>
<dbReference type="InterPro" id="IPR001314">
    <property type="entry name" value="Peptidase_S1A"/>
</dbReference>
<evidence type="ECO:0000256" key="1">
    <source>
        <dbReference type="ARBA" id="ARBA00022670"/>
    </source>
</evidence>
<keyword evidence="1 5" id="KW-0645">Protease</keyword>
<dbReference type="InterPro" id="IPR033116">
    <property type="entry name" value="TRYPSIN_SER"/>
</dbReference>
<reference evidence="7 8" key="1">
    <citation type="submission" date="2019-09" db="EMBL/GenBank/DDBJ databases">
        <title>Bird 10,000 Genomes (B10K) Project - Family phase.</title>
        <authorList>
            <person name="Zhang G."/>
        </authorList>
    </citation>
    <scope>NUCLEOTIDE SEQUENCE [LARGE SCALE GENOMIC DNA]</scope>
    <source>
        <strain evidence="7">B10K-DU-011-36</strain>
        <tissue evidence="7">Muscle</tissue>
    </source>
</reference>
<keyword evidence="3 5" id="KW-0720">Serine protease</keyword>
<gene>
    <name evidence="7" type="primary">Gzmm</name>
    <name evidence="7" type="ORF">CHATOR_R14405</name>
</gene>
<dbReference type="GO" id="GO:0006508">
    <property type="term" value="P:proteolysis"/>
    <property type="evidence" value="ECO:0007669"/>
    <property type="project" value="UniProtKB-KW"/>
</dbReference>
<evidence type="ECO:0000259" key="6">
    <source>
        <dbReference type="PROSITE" id="PS50240"/>
    </source>
</evidence>
<dbReference type="FunFam" id="2.40.10.10:FF:000005">
    <property type="entry name" value="Serine protease 37"/>
    <property type="match status" value="1"/>
</dbReference>
<dbReference type="Pfam" id="PF00089">
    <property type="entry name" value="Trypsin"/>
    <property type="match status" value="1"/>
</dbReference>
<dbReference type="PROSITE" id="PS50240">
    <property type="entry name" value="TRYPSIN_DOM"/>
    <property type="match status" value="1"/>
</dbReference>
<dbReference type="PANTHER" id="PTHR24271:SF51">
    <property type="entry name" value="GRANZYME M"/>
    <property type="match status" value="1"/>
</dbReference>
<evidence type="ECO:0000313" key="7">
    <source>
        <dbReference type="EMBL" id="NXK56815.1"/>
    </source>
</evidence>
<dbReference type="InterPro" id="IPR001254">
    <property type="entry name" value="Trypsin_dom"/>
</dbReference>
<evidence type="ECO:0000256" key="2">
    <source>
        <dbReference type="ARBA" id="ARBA00022801"/>
    </source>
</evidence>
<dbReference type="CDD" id="cd00190">
    <property type="entry name" value="Tryp_SPc"/>
    <property type="match status" value="1"/>
</dbReference>
<evidence type="ECO:0000256" key="5">
    <source>
        <dbReference type="RuleBase" id="RU363034"/>
    </source>
</evidence>
<dbReference type="InterPro" id="IPR009003">
    <property type="entry name" value="Peptidase_S1_PA"/>
</dbReference>
<sequence length="229" mass="24301">IIGGHEAKPHSRPYMVSVQFGGIHACGGALLHPRWVLTAAHCVLQRTKGPGTAVVGLHRLQERGAATQSFAIRTACPHPGYDRRTMENDLVLLQLEGTVTRSKTRRPIGLLGKEPAAGAACSLAGWGGHGRLSPALQELEVAVLDARMCNNSRFWDGGIAPTMICFQGRRGAAPSKGDSGSPLVCGRAAAVAGVMSFSSPRSTDPFKPPVATSAVKHKKWIRRTLLRGC</sequence>
<accession>A0A7L0KIG7</accession>
<feature type="non-terminal residue" evidence="7">
    <location>
        <position position="229"/>
    </location>
</feature>
<dbReference type="EMBL" id="VXAL01020143">
    <property type="protein sequence ID" value="NXK56815.1"/>
    <property type="molecule type" value="Genomic_DNA"/>
</dbReference>
<feature type="non-terminal residue" evidence="7">
    <location>
        <position position="1"/>
    </location>
</feature>
<protein>
    <submittedName>
        <fullName evidence="7">GRAM protein</fullName>
    </submittedName>
</protein>
<dbReference type="Gene3D" id="2.40.10.10">
    <property type="entry name" value="Trypsin-like serine proteases"/>
    <property type="match status" value="2"/>
</dbReference>